<name>A0A833LVS3_9LEPT</name>
<proteinExistence type="predicted"/>
<evidence type="ECO:0000313" key="1">
    <source>
        <dbReference type="EMBL" id="KAB2929440.1"/>
    </source>
</evidence>
<gene>
    <name evidence="1" type="ORF">F9K24_19900</name>
</gene>
<reference evidence="1 2" key="1">
    <citation type="submission" date="2019-10" db="EMBL/GenBank/DDBJ databases">
        <title>Extracellular Electron Transfer in a Candidatus Methanoperedens spp. Enrichment Culture.</title>
        <authorList>
            <person name="Berger S."/>
            <person name="Rangel Shaw D."/>
            <person name="Berben T."/>
            <person name="In 'T Zandt M."/>
            <person name="Frank J."/>
            <person name="Reimann J."/>
            <person name="Jetten M.S.M."/>
            <person name="Welte C.U."/>
        </authorList>
    </citation>
    <scope>NUCLEOTIDE SEQUENCE [LARGE SCALE GENOMIC DNA]</scope>
    <source>
        <strain evidence="1">SB12</strain>
    </source>
</reference>
<sequence>MTIAEQLLNSIQDLPEELQKQVLDYSEYLKTRTIQEERIAWSNLSLESAMRGMEGEDSDYSMADIREAFHYR</sequence>
<evidence type="ECO:0000313" key="2">
    <source>
        <dbReference type="Proteomes" id="UP000460298"/>
    </source>
</evidence>
<protein>
    <submittedName>
        <fullName evidence="1">DUF2281 domain-containing protein</fullName>
    </submittedName>
</protein>
<dbReference type="Proteomes" id="UP000460298">
    <property type="component" value="Unassembled WGS sequence"/>
</dbReference>
<dbReference type="AlphaFoldDB" id="A0A833LVS3"/>
<dbReference type="EMBL" id="WBUI01000031">
    <property type="protein sequence ID" value="KAB2929440.1"/>
    <property type="molecule type" value="Genomic_DNA"/>
</dbReference>
<organism evidence="1 2">
    <name type="scientific">Leptonema illini</name>
    <dbReference type="NCBI Taxonomy" id="183"/>
    <lineage>
        <taxon>Bacteria</taxon>
        <taxon>Pseudomonadati</taxon>
        <taxon>Spirochaetota</taxon>
        <taxon>Spirochaetia</taxon>
        <taxon>Leptospirales</taxon>
        <taxon>Leptospiraceae</taxon>
        <taxon>Leptonema</taxon>
    </lineage>
</organism>
<accession>A0A833LVS3</accession>
<comment type="caution">
    <text evidence="1">The sequence shown here is derived from an EMBL/GenBank/DDBJ whole genome shotgun (WGS) entry which is preliminary data.</text>
</comment>